<feature type="transmembrane region" description="Helical" evidence="2">
    <location>
        <begin position="517"/>
        <end position="541"/>
    </location>
</feature>
<feature type="transmembrane region" description="Helical" evidence="2">
    <location>
        <begin position="196"/>
        <end position="217"/>
    </location>
</feature>
<dbReference type="Proteomes" id="UP000053599">
    <property type="component" value="Unassembled WGS sequence"/>
</dbReference>
<evidence type="ECO:0000313" key="3">
    <source>
        <dbReference type="EMBL" id="KIV77239.1"/>
    </source>
</evidence>
<sequence length="660" mass="74141">MEKSDITTPRSPLSPISEGNFVPAFSYSWGSTLSQTPSRLSSPKVGRSRQPWRHSVSKNHLDVPSQTVREYKPDRQRRRLFWKTMFHWSITTILCALLAACLLGFSKLLVMSVSQIKLFNALIVLLSLFLGNNLSSTLREFASMFRWRLLASKYRSLEEFDLLMQCESLRKVVSLFRAARTKGRAWFLLNRTQRLCVIWLGINMFLQVLVALLGLTYNLNTSHYPGREFGIVNVANLSDIRDIWSSPSPQFDAELGSANSFGIQGQDYNFIYGPVPGQTGPWLYGTPGTPTVYGNGADWDTMTYAFQDQNIQNNQLTFLSRRTITINGTCTSHTVLNGGNGTDNFVTYLDDHGVRTTLDVPGVGPGAMTYIGVLNSTCGPRCSQIMALQSANGATVPKPSFFTCNNTLSNVQGYQQYVYPGTAATEDVFEMEDEQASIMAGAIGWTGFNYTDGDLYQYVRYTSQSYWSPDGTTSAYQIAQRVMEFSIEAVAALDYNGLRINVTGWYPVTAQMVDVEWQWAGTILGLVPFVQLIASICVIIWSNTAIIRDESCLSTARLLRPLVDKLGGKGCLLSGDEISEVFPDMRIKYGWREPDPDYVFRNEIDTRVVRHVDVLEEQEGFGKQGVMPPGFYDGEATDDECDERTSFLRRRKGRRRRKSI</sequence>
<feature type="transmembrane region" description="Helical" evidence="2">
    <location>
        <begin position="85"/>
        <end position="106"/>
    </location>
</feature>
<evidence type="ECO:0000256" key="1">
    <source>
        <dbReference type="SAM" id="MobiDB-lite"/>
    </source>
</evidence>
<evidence type="ECO:0000256" key="2">
    <source>
        <dbReference type="SAM" id="Phobius"/>
    </source>
</evidence>
<gene>
    <name evidence="3" type="ORF">PV11_09054</name>
</gene>
<protein>
    <submittedName>
        <fullName evidence="3">Uncharacterized protein</fullName>
    </submittedName>
</protein>
<keyword evidence="2" id="KW-0472">Membrane</keyword>
<name>A0A0D1Y8V3_9EURO</name>
<evidence type="ECO:0000313" key="4">
    <source>
        <dbReference type="Proteomes" id="UP000053599"/>
    </source>
</evidence>
<dbReference type="EMBL" id="KN846954">
    <property type="protein sequence ID" value="KIV77239.1"/>
    <property type="molecule type" value="Genomic_DNA"/>
</dbReference>
<dbReference type="OrthoDB" id="3596604at2759"/>
<proteinExistence type="predicted"/>
<keyword evidence="2" id="KW-0812">Transmembrane</keyword>
<keyword evidence="2" id="KW-1133">Transmembrane helix</keyword>
<feature type="compositionally biased region" description="Polar residues" evidence="1">
    <location>
        <begin position="32"/>
        <end position="41"/>
    </location>
</feature>
<organism evidence="3 4">
    <name type="scientific">Exophiala sideris</name>
    <dbReference type="NCBI Taxonomy" id="1016849"/>
    <lineage>
        <taxon>Eukaryota</taxon>
        <taxon>Fungi</taxon>
        <taxon>Dikarya</taxon>
        <taxon>Ascomycota</taxon>
        <taxon>Pezizomycotina</taxon>
        <taxon>Eurotiomycetes</taxon>
        <taxon>Chaetothyriomycetidae</taxon>
        <taxon>Chaetothyriales</taxon>
        <taxon>Herpotrichiellaceae</taxon>
        <taxon>Exophiala</taxon>
    </lineage>
</organism>
<dbReference type="HOGENOM" id="CLU_020820_0_0_1"/>
<feature type="transmembrane region" description="Helical" evidence="2">
    <location>
        <begin position="118"/>
        <end position="138"/>
    </location>
</feature>
<accession>A0A0D1Y8V3</accession>
<feature type="region of interest" description="Disordered" evidence="1">
    <location>
        <begin position="32"/>
        <end position="55"/>
    </location>
</feature>
<reference evidence="3 4" key="1">
    <citation type="submission" date="2015-01" db="EMBL/GenBank/DDBJ databases">
        <title>The Genome Sequence of Exophiala sideris CBS121828.</title>
        <authorList>
            <consortium name="The Broad Institute Genomics Platform"/>
            <person name="Cuomo C."/>
            <person name="de Hoog S."/>
            <person name="Gorbushina A."/>
            <person name="Stielow B."/>
            <person name="Teixiera M."/>
            <person name="Abouelleil A."/>
            <person name="Chapman S.B."/>
            <person name="Priest M."/>
            <person name="Young S.K."/>
            <person name="Wortman J."/>
            <person name="Nusbaum C."/>
            <person name="Birren B."/>
        </authorList>
    </citation>
    <scope>NUCLEOTIDE SEQUENCE [LARGE SCALE GENOMIC DNA]</scope>
    <source>
        <strain evidence="3 4">CBS 121828</strain>
    </source>
</reference>
<dbReference type="AlphaFoldDB" id="A0A0D1Y8V3"/>
<feature type="compositionally biased region" description="Basic residues" evidence="1">
    <location>
        <begin position="46"/>
        <end position="55"/>
    </location>
</feature>